<feature type="compositionally biased region" description="Basic and acidic residues" evidence="1">
    <location>
        <begin position="471"/>
        <end position="480"/>
    </location>
</feature>
<dbReference type="Ensembl" id="ENSCINT00000017677.3">
    <property type="protein sequence ID" value="ENSCINP00000017677.3"/>
    <property type="gene ID" value="ENSCING00000008661.3"/>
</dbReference>
<dbReference type="HOGENOM" id="CLU_551597_0_0_1"/>
<feature type="region of interest" description="Disordered" evidence="1">
    <location>
        <begin position="269"/>
        <end position="495"/>
    </location>
</feature>
<feature type="compositionally biased region" description="Basic and acidic residues" evidence="1">
    <location>
        <begin position="411"/>
        <end position="444"/>
    </location>
</feature>
<feature type="compositionally biased region" description="Basic and acidic residues" evidence="1">
    <location>
        <begin position="288"/>
        <end position="301"/>
    </location>
</feature>
<dbReference type="Proteomes" id="UP000008144">
    <property type="component" value="Chromosome 2"/>
</dbReference>
<feature type="region of interest" description="Disordered" evidence="1">
    <location>
        <begin position="1"/>
        <end position="33"/>
    </location>
</feature>
<feature type="compositionally biased region" description="Basic and acidic residues" evidence="1">
    <location>
        <begin position="383"/>
        <end position="394"/>
    </location>
</feature>
<sequence length="495" mass="54513">MNSKSQESLSATDSAQGHENTGERRRFSPFRAIRKIFRDGRKRGKHLSKSRGNLAQDALYSDAPYVARLRTSVTSSSGLNRPLSLSHESVFSPEVETTDIFRSKGTAITAKPLPEKSDTGIASSPPNKVSQLQSQLRLRLEPGVPAPGGLQVPKKPRPPRPVSEPPIIFINGFDKFTSEVVDAEETDATMGNKSSKKEQRTKSDVVSTSEPAMEQPFEEHPTILKNKAARDRIAARPKNRRAATRRVLTSVKESDTASELDIPDSIFAPIENAKKPDLPIEANDLETADIKPEEPEDVDVKTRRKSAGPDTLDDAAPKTSSVKKSYSFKSPLGGGGNIKVPSLGDVTKVKLRKTSSNASSSSSVVVVKRTPSFERPQLRSPSKSKDSSENKDSPKVVSKGLAHKLSFGKKSKPEGYDKKENKKQEEQKEKKKDLSKSPKQERPNKLNWLGGSKTKNDKNEQKSPMSPPCDEITKALERRRNLSTNKQTEEGDLKM</sequence>
<dbReference type="InParanoid" id="F6ZY14"/>
<reference evidence="2" key="3">
    <citation type="submission" date="2025-08" db="UniProtKB">
        <authorList>
            <consortium name="Ensembl"/>
        </authorList>
    </citation>
    <scope>IDENTIFICATION</scope>
</reference>
<evidence type="ECO:0000256" key="1">
    <source>
        <dbReference type="SAM" id="MobiDB-lite"/>
    </source>
</evidence>
<feature type="region of interest" description="Disordered" evidence="1">
    <location>
        <begin position="141"/>
        <end position="166"/>
    </location>
</feature>
<organism evidence="2 3">
    <name type="scientific">Ciona intestinalis</name>
    <name type="common">Transparent sea squirt</name>
    <name type="synonym">Ascidia intestinalis</name>
    <dbReference type="NCBI Taxonomy" id="7719"/>
    <lineage>
        <taxon>Eukaryota</taxon>
        <taxon>Metazoa</taxon>
        <taxon>Chordata</taxon>
        <taxon>Tunicata</taxon>
        <taxon>Ascidiacea</taxon>
        <taxon>Phlebobranchia</taxon>
        <taxon>Cionidae</taxon>
        <taxon>Ciona</taxon>
    </lineage>
</organism>
<accession>F6ZY14</accession>
<reference evidence="3" key="1">
    <citation type="journal article" date="2002" name="Science">
        <title>The draft genome of Ciona intestinalis: insights into chordate and vertebrate origins.</title>
        <authorList>
            <person name="Dehal P."/>
            <person name="Satou Y."/>
            <person name="Campbell R.K."/>
            <person name="Chapman J."/>
            <person name="Degnan B."/>
            <person name="De Tomaso A."/>
            <person name="Davidson B."/>
            <person name="Di Gregorio A."/>
            <person name="Gelpke M."/>
            <person name="Goodstein D.M."/>
            <person name="Harafuji N."/>
            <person name="Hastings K.E."/>
            <person name="Ho I."/>
            <person name="Hotta K."/>
            <person name="Huang W."/>
            <person name="Kawashima T."/>
            <person name="Lemaire P."/>
            <person name="Martinez D."/>
            <person name="Meinertzhagen I.A."/>
            <person name="Necula S."/>
            <person name="Nonaka M."/>
            <person name="Putnam N."/>
            <person name="Rash S."/>
            <person name="Saiga H."/>
            <person name="Satake M."/>
            <person name="Terry A."/>
            <person name="Yamada L."/>
            <person name="Wang H.G."/>
            <person name="Awazu S."/>
            <person name="Azumi K."/>
            <person name="Boore J."/>
            <person name="Branno M."/>
            <person name="Chin-Bow S."/>
            <person name="DeSantis R."/>
            <person name="Doyle S."/>
            <person name="Francino P."/>
            <person name="Keys D.N."/>
            <person name="Haga S."/>
            <person name="Hayashi H."/>
            <person name="Hino K."/>
            <person name="Imai K.S."/>
            <person name="Inaba K."/>
            <person name="Kano S."/>
            <person name="Kobayashi K."/>
            <person name="Kobayashi M."/>
            <person name="Lee B.I."/>
            <person name="Makabe K.W."/>
            <person name="Manohar C."/>
            <person name="Matassi G."/>
            <person name="Medina M."/>
            <person name="Mochizuki Y."/>
            <person name="Mount S."/>
            <person name="Morishita T."/>
            <person name="Miura S."/>
            <person name="Nakayama A."/>
            <person name="Nishizaka S."/>
            <person name="Nomoto H."/>
            <person name="Ohta F."/>
            <person name="Oishi K."/>
            <person name="Rigoutsos I."/>
            <person name="Sano M."/>
            <person name="Sasaki A."/>
            <person name="Sasakura Y."/>
            <person name="Shoguchi E."/>
            <person name="Shin-i T."/>
            <person name="Spagnuolo A."/>
            <person name="Stainier D."/>
            <person name="Suzuki M.M."/>
            <person name="Tassy O."/>
            <person name="Takatori N."/>
            <person name="Tokuoka M."/>
            <person name="Yagi K."/>
            <person name="Yoshizaki F."/>
            <person name="Wada S."/>
            <person name="Zhang C."/>
            <person name="Hyatt P.D."/>
            <person name="Larimer F."/>
            <person name="Detter C."/>
            <person name="Doggett N."/>
            <person name="Glavina T."/>
            <person name="Hawkins T."/>
            <person name="Richardson P."/>
            <person name="Lucas S."/>
            <person name="Kohara Y."/>
            <person name="Levine M."/>
            <person name="Satoh N."/>
            <person name="Rokhsar D.S."/>
        </authorList>
    </citation>
    <scope>NUCLEOTIDE SEQUENCE [LARGE SCALE GENOMIC DNA]</scope>
</reference>
<reference evidence="2" key="4">
    <citation type="submission" date="2025-09" db="UniProtKB">
        <authorList>
            <consortium name="Ensembl"/>
        </authorList>
    </citation>
    <scope>IDENTIFICATION</scope>
</reference>
<reference evidence="2" key="2">
    <citation type="journal article" date="2008" name="Genome Biol.">
        <title>Improved genome assembly and evidence-based global gene model set for the chordate Ciona intestinalis: new insight into intron and operon populations.</title>
        <authorList>
            <person name="Satou Y."/>
            <person name="Mineta K."/>
            <person name="Ogasawara M."/>
            <person name="Sasakura Y."/>
            <person name="Shoguchi E."/>
            <person name="Ueno K."/>
            <person name="Yamada L."/>
            <person name="Matsumoto J."/>
            <person name="Wasserscheid J."/>
            <person name="Dewar K."/>
            <person name="Wiley G.B."/>
            <person name="Macmil S.L."/>
            <person name="Roe B.A."/>
            <person name="Zeller R.W."/>
            <person name="Hastings K.E."/>
            <person name="Lemaire P."/>
            <person name="Lindquist E."/>
            <person name="Endo T."/>
            <person name="Hotta K."/>
            <person name="Inaba K."/>
        </authorList>
    </citation>
    <scope>NUCLEOTIDE SEQUENCE [LARGE SCALE GENOMIC DNA]</scope>
    <source>
        <strain evidence="2">wild type</strain>
    </source>
</reference>
<feature type="compositionally biased region" description="Polar residues" evidence="1">
    <location>
        <begin position="1"/>
        <end position="19"/>
    </location>
</feature>
<dbReference type="AlphaFoldDB" id="F6ZY14"/>
<dbReference type="EMBL" id="EAAA01001479">
    <property type="status" value="NOT_ANNOTATED_CDS"/>
    <property type="molecule type" value="Genomic_DNA"/>
</dbReference>
<proteinExistence type="predicted"/>
<protein>
    <submittedName>
        <fullName evidence="2">Uncharacterized protein</fullName>
    </submittedName>
</protein>
<keyword evidence="3" id="KW-1185">Reference proteome</keyword>
<feature type="compositionally biased region" description="Low complexity" evidence="1">
    <location>
        <begin position="355"/>
        <end position="367"/>
    </location>
</feature>
<feature type="compositionally biased region" description="Polar residues" evidence="1">
    <location>
        <begin position="318"/>
        <end position="328"/>
    </location>
</feature>
<evidence type="ECO:0000313" key="3">
    <source>
        <dbReference type="Proteomes" id="UP000008144"/>
    </source>
</evidence>
<dbReference type="GeneTree" id="ENSGT00530000067893"/>
<name>F6ZY14_CIOIN</name>
<feature type="compositionally biased region" description="Basic and acidic residues" evidence="1">
    <location>
        <begin position="217"/>
        <end position="234"/>
    </location>
</feature>
<feature type="compositionally biased region" description="Basic residues" evidence="1">
    <location>
        <begin position="235"/>
        <end position="244"/>
    </location>
</feature>
<evidence type="ECO:0000313" key="2">
    <source>
        <dbReference type="Ensembl" id="ENSCINP00000017677.3"/>
    </source>
</evidence>
<feature type="region of interest" description="Disordered" evidence="1">
    <location>
        <begin position="186"/>
        <end position="257"/>
    </location>
</feature>